<dbReference type="InterPro" id="IPR035897">
    <property type="entry name" value="Toll_tir_struct_dom_sf"/>
</dbReference>
<dbReference type="Gene3D" id="3.40.50.10140">
    <property type="entry name" value="Toll/interleukin-1 receptor homology (TIR) domain"/>
    <property type="match status" value="1"/>
</dbReference>
<evidence type="ECO:0000259" key="1">
    <source>
        <dbReference type="PROSITE" id="PS50104"/>
    </source>
</evidence>
<dbReference type="SMART" id="SM00255">
    <property type="entry name" value="TIR"/>
    <property type="match status" value="1"/>
</dbReference>
<dbReference type="Proteomes" id="UP000176965">
    <property type="component" value="Unassembled WGS sequence"/>
</dbReference>
<name>A0A1G2PH82_9BACT</name>
<dbReference type="SUPFAM" id="SSF52200">
    <property type="entry name" value="Toll/Interleukin receptor TIR domain"/>
    <property type="match status" value="1"/>
</dbReference>
<evidence type="ECO:0000313" key="3">
    <source>
        <dbReference type="Proteomes" id="UP000176965"/>
    </source>
</evidence>
<comment type="caution">
    <text evidence="2">The sequence shown here is derived from an EMBL/GenBank/DDBJ whole genome shotgun (WGS) entry which is preliminary data.</text>
</comment>
<sequence length="432" mass="49758">MHNRDPHQALKSEVIGKVRSGTTDLVLAKLQWSKDNIGYSLHVSPNTFSISGGYQVTDFLSHLGFQRSGCSFIDSRQCYVRWVDASFDLNAFAGFFNQAYSNLTDAQKDLEKCGFFFDKPEGLGYFLGGQSRSRQRDFQMSGDGHTAMSVKVMKQSEDDAFQYKFTWLESSQDKGWVIHYRPKHLPLSSELQSVFQFLGIHNFEQCPEYEFEPCYWYSIAFEERGDRMFDSNANTAHSWFDSHAQHFSIGIQKLLSANAEIEKSGLTFLPFQKPSERLNIDIEKRVTRPKSSTKPADVTKFDVAISFAGTEREHAEKLATILKESGFSVFYDEFYPEYLWGKNLVDTFDEIFRKRSRYCVIFISKDYKERVWTNHERQSAQARAINEKGNEYILPIKVDETELDGMPPTVGYVPLKKGIEKIGELLIKKLKT</sequence>
<protein>
    <recommendedName>
        <fullName evidence="1">TIR domain-containing protein</fullName>
    </recommendedName>
</protein>
<reference evidence="2 3" key="1">
    <citation type="journal article" date="2016" name="Nat. Commun.">
        <title>Thousands of microbial genomes shed light on interconnected biogeochemical processes in an aquifer system.</title>
        <authorList>
            <person name="Anantharaman K."/>
            <person name="Brown C.T."/>
            <person name="Hug L.A."/>
            <person name="Sharon I."/>
            <person name="Castelle C.J."/>
            <person name="Probst A.J."/>
            <person name="Thomas B.C."/>
            <person name="Singh A."/>
            <person name="Wilkins M.J."/>
            <person name="Karaoz U."/>
            <person name="Brodie E.L."/>
            <person name="Williams K.H."/>
            <person name="Hubbard S.S."/>
            <person name="Banfield J.F."/>
        </authorList>
    </citation>
    <scope>NUCLEOTIDE SEQUENCE [LARGE SCALE GENOMIC DNA]</scope>
</reference>
<dbReference type="Pfam" id="PF13676">
    <property type="entry name" value="TIR_2"/>
    <property type="match status" value="1"/>
</dbReference>
<dbReference type="GO" id="GO:0007165">
    <property type="term" value="P:signal transduction"/>
    <property type="evidence" value="ECO:0007669"/>
    <property type="project" value="InterPro"/>
</dbReference>
<gene>
    <name evidence="2" type="ORF">A2541_02040</name>
</gene>
<organism evidence="2 3">
    <name type="scientific">Candidatus Taylorbacteria bacterium RIFOXYD2_FULL_36_9</name>
    <dbReference type="NCBI Taxonomy" id="1802338"/>
    <lineage>
        <taxon>Bacteria</taxon>
        <taxon>Candidatus Tayloriibacteriota</taxon>
    </lineage>
</organism>
<dbReference type="AlphaFoldDB" id="A0A1G2PH82"/>
<accession>A0A1G2PH82</accession>
<dbReference type="InterPro" id="IPR000157">
    <property type="entry name" value="TIR_dom"/>
</dbReference>
<dbReference type="EMBL" id="MHSQ01000003">
    <property type="protein sequence ID" value="OHA47708.1"/>
    <property type="molecule type" value="Genomic_DNA"/>
</dbReference>
<proteinExistence type="predicted"/>
<dbReference type="PROSITE" id="PS50104">
    <property type="entry name" value="TIR"/>
    <property type="match status" value="1"/>
</dbReference>
<dbReference type="STRING" id="1802338.A2541_02040"/>
<feature type="domain" description="TIR" evidence="1">
    <location>
        <begin position="299"/>
        <end position="430"/>
    </location>
</feature>
<evidence type="ECO:0000313" key="2">
    <source>
        <dbReference type="EMBL" id="OHA47708.1"/>
    </source>
</evidence>